<dbReference type="Proteomes" id="UP000291121">
    <property type="component" value="Chromosome"/>
</dbReference>
<feature type="active site" evidence="13">
    <location>
        <position position="97"/>
    </location>
</feature>
<comment type="function">
    <text evidence="1">Removes C-terminal D-alanyl residues from sugar-peptide cell wall precursors.</text>
</comment>
<dbReference type="PANTHER" id="PTHR21581:SF6">
    <property type="entry name" value="TRAFFICKING PROTEIN PARTICLE COMPLEX SUBUNIT 12"/>
    <property type="match status" value="1"/>
</dbReference>
<protein>
    <recommendedName>
        <fullName evidence="4">serine-type D-Ala-D-Ala carboxypeptidase</fullName>
        <ecNumber evidence="4">3.4.16.4</ecNumber>
    </recommendedName>
</protein>
<evidence type="ECO:0000313" key="18">
    <source>
        <dbReference type="Proteomes" id="UP000291121"/>
    </source>
</evidence>
<keyword evidence="6" id="KW-0645">Protease</keyword>
<evidence type="ECO:0000256" key="1">
    <source>
        <dbReference type="ARBA" id="ARBA00003217"/>
    </source>
</evidence>
<evidence type="ECO:0000256" key="6">
    <source>
        <dbReference type="ARBA" id="ARBA00022670"/>
    </source>
</evidence>
<gene>
    <name evidence="17" type="ORF">CUN61_20230</name>
</gene>
<sequence length="368" mass="40448">MIPAAPKLGAKAWILIDAATGTVITSHNSDRRLPPASLTKMMTAFVSSREIKARRMNADAMVTVSENAWRTGGSRMFLDPGSSVSVHDLLSGVIIDSGNDASVALAEHVAGTEGVFVGMMNSTATTLGMANTHFMNSTGLPEPEHYSSARDMATLARAIISEGSDYYGLYAKKHFTWNGIRQANRNLLLWRDASFDGLKTGHTEAAGYCLVASSHRSGRRLISVIFGASSTQKRTAETERLMGYGFRFYDTQTYKKAGEILTWSALWKGKNRSIALGLLDDMTLTLPKNKNRDLETRIEIDGPLEAPIAMGTVLGKLELYDAGQKLGSRPLIALEDGEPGNWWTRWWDTAHLFFTQMILGWFEETKTA</sequence>
<evidence type="ECO:0000256" key="4">
    <source>
        <dbReference type="ARBA" id="ARBA00012448"/>
    </source>
</evidence>
<dbReference type="InterPro" id="IPR015956">
    <property type="entry name" value="Peniciliin-bd_prot_C_sf"/>
</dbReference>
<evidence type="ECO:0000256" key="7">
    <source>
        <dbReference type="ARBA" id="ARBA00022729"/>
    </source>
</evidence>
<keyword evidence="10" id="KW-0573">Peptidoglycan synthesis</keyword>
<comment type="pathway">
    <text evidence="2">Cell wall biogenesis; peptidoglycan biosynthesis.</text>
</comment>
<dbReference type="SUPFAM" id="SSF69189">
    <property type="entry name" value="Penicillin-binding protein associated domain"/>
    <property type="match status" value="1"/>
</dbReference>
<dbReference type="GO" id="GO:0006508">
    <property type="term" value="P:proteolysis"/>
    <property type="evidence" value="ECO:0007669"/>
    <property type="project" value="UniProtKB-KW"/>
</dbReference>
<dbReference type="Pfam" id="PF00768">
    <property type="entry name" value="Peptidase_S11"/>
    <property type="match status" value="1"/>
</dbReference>
<feature type="active site" description="Acyl-ester intermediate" evidence="13">
    <location>
        <position position="37"/>
    </location>
</feature>
<keyword evidence="11" id="KW-0961">Cell wall biogenesis/degradation</keyword>
<evidence type="ECO:0000256" key="5">
    <source>
        <dbReference type="ARBA" id="ARBA00022645"/>
    </source>
</evidence>
<keyword evidence="18" id="KW-1185">Reference proteome</keyword>
<dbReference type="PANTHER" id="PTHR21581">
    <property type="entry name" value="D-ALANYL-D-ALANINE CARBOXYPEPTIDASE"/>
    <property type="match status" value="1"/>
</dbReference>
<dbReference type="GO" id="GO:0009002">
    <property type="term" value="F:serine-type D-Ala-D-Ala carboxypeptidase activity"/>
    <property type="evidence" value="ECO:0007669"/>
    <property type="project" value="UniProtKB-EC"/>
</dbReference>
<dbReference type="EC" id="3.4.16.4" evidence="4"/>
<dbReference type="Gene3D" id="2.60.410.10">
    <property type="entry name" value="D-Ala-D-Ala carboxypeptidase, C-terminal domain"/>
    <property type="match status" value="1"/>
</dbReference>
<name>A0A4V0YKU4_9PSED</name>
<dbReference type="InterPro" id="IPR018044">
    <property type="entry name" value="Peptidase_S11"/>
</dbReference>
<feature type="active site" description="Proton acceptor" evidence="13">
    <location>
        <position position="40"/>
    </location>
</feature>
<dbReference type="SUPFAM" id="SSF56601">
    <property type="entry name" value="beta-lactamase/transpeptidase-like"/>
    <property type="match status" value="1"/>
</dbReference>
<keyword evidence="7" id="KW-0732">Signal</keyword>
<dbReference type="AlphaFoldDB" id="A0A4V0YKU4"/>
<evidence type="ECO:0000256" key="15">
    <source>
        <dbReference type="RuleBase" id="RU004016"/>
    </source>
</evidence>
<proteinExistence type="inferred from homology"/>
<evidence type="ECO:0000256" key="13">
    <source>
        <dbReference type="PIRSR" id="PIRSR618044-1"/>
    </source>
</evidence>
<keyword evidence="8 17" id="KW-0378">Hydrolase</keyword>
<dbReference type="UniPathway" id="UPA00219"/>
<dbReference type="SMART" id="SM00936">
    <property type="entry name" value="PBP5_C"/>
    <property type="match status" value="1"/>
</dbReference>
<evidence type="ECO:0000256" key="3">
    <source>
        <dbReference type="ARBA" id="ARBA00007164"/>
    </source>
</evidence>
<dbReference type="Pfam" id="PF07943">
    <property type="entry name" value="PBP5_C"/>
    <property type="match status" value="1"/>
</dbReference>
<dbReference type="EMBL" id="CP024767">
    <property type="protein sequence ID" value="QAY88354.1"/>
    <property type="molecule type" value="Genomic_DNA"/>
</dbReference>
<evidence type="ECO:0000256" key="8">
    <source>
        <dbReference type="ARBA" id="ARBA00022801"/>
    </source>
</evidence>
<dbReference type="Gene3D" id="3.40.710.10">
    <property type="entry name" value="DD-peptidase/beta-lactamase superfamily"/>
    <property type="match status" value="1"/>
</dbReference>
<evidence type="ECO:0000256" key="10">
    <source>
        <dbReference type="ARBA" id="ARBA00022984"/>
    </source>
</evidence>
<evidence type="ECO:0000256" key="2">
    <source>
        <dbReference type="ARBA" id="ARBA00004752"/>
    </source>
</evidence>
<evidence type="ECO:0000259" key="16">
    <source>
        <dbReference type="SMART" id="SM00936"/>
    </source>
</evidence>
<dbReference type="PRINTS" id="PR00725">
    <property type="entry name" value="DADACBPTASE1"/>
</dbReference>
<accession>A0A4V0YKU4</accession>
<organism evidence="17 18">
    <name type="scientific">Pseudomonas arsenicoxydans</name>
    <dbReference type="NCBI Taxonomy" id="702115"/>
    <lineage>
        <taxon>Bacteria</taxon>
        <taxon>Pseudomonadati</taxon>
        <taxon>Pseudomonadota</taxon>
        <taxon>Gammaproteobacteria</taxon>
        <taxon>Pseudomonadales</taxon>
        <taxon>Pseudomonadaceae</taxon>
        <taxon>Pseudomonas</taxon>
    </lineage>
</organism>
<reference evidence="17 18" key="1">
    <citation type="submission" date="2017-11" db="EMBL/GenBank/DDBJ databases">
        <title>Genome sequence of Pseudomonas arsenicoxydans ACM1.</title>
        <authorList>
            <person name="Nascimento F.X."/>
        </authorList>
    </citation>
    <scope>NUCLEOTIDE SEQUENCE [LARGE SCALE GENOMIC DNA]</scope>
    <source>
        <strain evidence="17 18">ACM1</strain>
    </source>
</reference>
<dbReference type="GO" id="GO:0009252">
    <property type="term" value="P:peptidoglycan biosynthetic process"/>
    <property type="evidence" value="ECO:0007669"/>
    <property type="project" value="UniProtKB-UniPathway"/>
</dbReference>
<dbReference type="InterPro" id="IPR012907">
    <property type="entry name" value="Peptidase_S11_C"/>
</dbReference>
<dbReference type="InterPro" id="IPR037167">
    <property type="entry name" value="Peptidase_S11_C_sf"/>
</dbReference>
<feature type="binding site" evidence="14">
    <location>
        <position position="199"/>
    </location>
    <ligand>
        <name>substrate</name>
    </ligand>
</feature>
<keyword evidence="9" id="KW-0133">Cell shape</keyword>
<dbReference type="GO" id="GO:0008360">
    <property type="term" value="P:regulation of cell shape"/>
    <property type="evidence" value="ECO:0007669"/>
    <property type="project" value="UniProtKB-KW"/>
</dbReference>
<evidence type="ECO:0000256" key="14">
    <source>
        <dbReference type="PIRSR" id="PIRSR618044-2"/>
    </source>
</evidence>
<comment type="catalytic activity">
    <reaction evidence="12">
        <text>Preferential cleavage: (Ac)2-L-Lys-D-Ala-|-D-Ala. Also transpeptidation of peptidyl-alanyl moieties that are N-acyl substituents of D-alanine.</text>
        <dbReference type="EC" id="3.4.16.4"/>
    </reaction>
</comment>
<dbReference type="GO" id="GO:0071555">
    <property type="term" value="P:cell wall organization"/>
    <property type="evidence" value="ECO:0007669"/>
    <property type="project" value="UniProtKB-KW"/>
</dbReference>
<evidence type="ECO:0000313" key="17">
    <source>
        <dbReference type="EMBL" id="QAY88354.1"/>
    </source>
</evidence>
<keyword evidence="5 17" id="KW-0121">Carboxypeptidase</keyword>
<feature type="domain" description="Peptidase S11 D-Ala-D-Ala carboxypeptidase A C-terminal" evidence="16">
    <location>
        <begin position="249"/>
        <end position="339"/>
    </location>
</feature>
<evidence type="ECO:0000256" key="11">
    <source>
        <dbReference type="ARBA" id="ARBA00023316"/>
    </source>
</evidence>
<comment type="similarity">
    <text evidence="3 15">Belongs to the peptidase S11 family.</text>
</comment>
<dbReference type="InterPro" id="IPR001967">
    <property type="entry name" value="Peptidase_S11_N"/>
</dbReference>
<evidence type="ECO:0000256" key="9">
    <source>
        <dbReference type="ARBA" id="ARBA00022960"/>
    </source>
</evidence>
<dbReference type="InterPro" id="IPR012338">
    <property type="entry name" value="Beta-lactam/transpept-like"/>
</dbReference>
<evidence type="ECO:0000256" key="12">
    <source>
        <dbReference type="ARBA" id="ARBA00034000"/>
    </source>
</evidence>